<name>A0A557REI2_9RHOO</name>
<dbReference type="InterPro" id="IPR027417">
    <property type="entry name" value="P-loop_NTPase"/>
</dbReference>
<evidence type="ECO:0000259" key="2">
    <source>
        <dbReference type="Pfam" id="PF20469"/>
    </source>
</evidence>
<dbReference type="InterPro" id="IPR003959">
    <property type="entry name" value="ATPase_AAA_core"/>
</dbReference>
<evidence type="ECO:0000259" key="1">
    <source>
        <dbReference type="Pfam" id="PF13304"/>
    </source>
</evidence>
<dbReference type="InterPro" id="IPR034139">
    <property type="entry name" value="TOPRIM_OLD"/>
</dbReference>
<sequence length="609" mass="68023">MKLTRIYISNFRNFREIDVTLNGNIVIVGENRVGKSNLLYALRLIFDPSLPDSARQLGQGDFWDGLGELLEDEKITVFVELTDFEDDLDLLAQLTDFRLDDDPHTVRLTYEFRPIPGLDGFPKSDDDYEFLCYGGEAETKRFGHDVRRRIAMDLLPALRDAEGDLATWRRSPLRPLLERAFANVASNDLQEVRDAVQAATGQLAEFPSVQSLEQSLQELFASMSGPNQDIQPSLGFGTTDVTRLFRNLRLLIDGGLRTISEASLGSANVAFLTLKALELRQLMAENRRDHTLLAIEEPEAHLHPHLQRSVYRHLFQGLAGDEEEKEEEDEEENEQLLSLLLTTHSPHIASVAPLRSLVLLRQSADKGTVVTSAASVDLTTDDEDDLERYLDVTRAEMLFASGVILVEGDAEKFLLPVFAAAKGHDLDHLGITVCSVAGTNFTPYAKFLTAMGIPFSVVTDWDPRAKGGPLGFNRSWKLVDTMETARTGESPTELIKELKAIKDGHKFATRCEAYGVFSNIDTLEVDMFNDTNFTQAVIETLRETSWSEERKGWIDGWEADPETLDVDNYLKLIEVVGKGRFAQRLASRVEGVAPPAYIANAIGFVAERV</sequence>
<dbReference type="GO" id="GO:0005524">
    <property type="term" value="F:ATP binding"/>
    <property type="evidence" value="ECO:0007669"/>
    <property type="project" value="InterPro"/>
</dbReference>
<evidence type="ECO:0000313" key="4">
    <source>
        <dbReference type="Proteomes" id="UP000318349"/>
    </source>
</evidence>
<dbReference type="SUPFAM" id="SSF52540">
    <property type="entry name" value="P-loop containing nucleoside triphosphate hydrolases"/>
    <property type="match status" value="1"/>
</dbReference>
<dbReference type="InterPro" id="IPR051396">
    <property type="entry name" value="Bact_Antivir_Def_Nuclease"/>
</dbReference>
<dbReference type="EMBL" id="VMNI01000013">
    <property type="protein sequence ID" value="TVO75462.1"/>
    <property type="molecule type" value="Genomic_DNA"/>
</dbReference>
<dbReference type="PANTHER" id="PTHR43581">
    <property type="entry name" value="ATP/GTP PHOSPHATASE"/>
    <property type="match status" value="1"/>
</dbReference>
<dbReference type="Pfam" id="PF13304">
    <property type="entry name" value="AAA_21"/>
    <property type="match status" value="1"/>
</dbReference>
<dbReference type="Proteomes" id="UP000318349">
    <property type="component" value="Unassembled WGS sequence"/>
</dbReference>
<gene>
    <name evidence="3" type="ORF">FHP89_14035</name>
</gene>
<dbReference type="CDD" id="cd01026">
    <property type="entry name" value="TOPRIM_OLD"/>
    <property type="match status" value="1"/>
</dbReference>
<feature type="domain" description="OLD protein-like TOPRIM" evidence="2">
    <location>
        <begin position="398"/>
        <end position="462"/>
    </location>
</feature>
<dbReference type="Gene3D" id="3.40.50.300">
    <property type="entry name" value="P-loop containing nucleotide triphosphate hydrolases"/>
    <property type="match status" value="2"/>
</dbReference>
<feature type="domain" description="ATPase AAA-type core" evidence="1">
    <location>
        <begin position="26"/>
        <end position="348"/>
    </location>
</feature>
<organism evidence="3 4">
    <name type="scientific">Denitromonas halophila</name>
    <dbReference type="NCBI Taxonomy" id="1629404"/>
    <lineage>
        <taxon>Bacteria</taxon>
        <taxon>Pseudomonadati</taxon>
        <taxon>Pseudomonadota</taxon>
        <taxon>Betaproteobacteria</taxon>
        <taxon>Rhodocyclales</taxon>
        <taxon>Zoogloeaceae</taxon>
        <taxon>Denitromonas</taxon>
    </lineage>
</organism>
<evidence type="ECO:0000313" key="3">
    <source>
        <dbReference type="EMBL" id="TVO75462.1"/>
    </source>
</evidence>
<comment type="caution">
    <text evidence="3">The sequence shown here is derived from an EMBL/GenBank/DDBJ whole genome shotgun (WGS) entry which is preliminary data.</text>
</comment>
<dbReference type="GO" id="GO:0016887">
    <property type="term" value="F:ATP hydrolysis activity"/>
    <property type="evidence" value="ECO:0007669"/>
    <property type="project" value="InterPro"/>
</dbReference>
<accession>A0A557REI2</accession>
<dbReference type="PANTHER" id="PTHR43581:SF4">
    <property type="entry name" value="ATP_GTP PHOSPHATASE"/>
    <property type="match status" value="1"/>
</dbReference>
<protein>
    <submittedName>
        <fullName evidence="3">AAA family ATPase</fullName>
    </submittedName>
</protein>
<reference evidence="3 4" key="1">
    <citation type="submission" date="2019-07" db="EMBL/GenBank/DDBJ databases">
        <title>The pathways for chlorine oxyanion respiration interact through the shared metabolite chlorate.</title>
        <authorList>
            <person name="Barnum T.P."/>
            <person name="Cheng Y."/>
            <person name="Hill K.A."/>
            <person name="Lucas L.N."/>
            <person name="Carlson H.K."/>
            <person name="Coates J.D."/>
        </authorList>
    </citation>
    <scope>NUCLEOTIDE SEQUENCE [LARGE SCALE GENOMIC DNA]</scope>
    <source>
        <strain evidence="3 4">SFB-1</strain>
    </source>
</reference>
<proteinExistence type="predicted"/>
<dbReference type="Pfam" id="PF20469">
    <property type="entry name" value="OLD-like_TOPRIM"/>
    <property type="match status" value="1"/>
</dbReference>
<dbReference type="AlphaFoldDB" id="A0A557REI2"/>